<dbReference type="Pfam" id="PF01197">
    <property type="entry name" value="Ribosomal_L31"/>
    <property type="match status" value="1"/>
</dbReference>
<dbReference type="Gene3D" id="4.10.830.30">
    <property type="entry name" value="Ribosomal protein L31"/>
    <property type="match status" value="1"/>
</dbReference>
<dbReference type="GO" id="GO:0005840">
    <property type="term" value="C:ribosome"/>
    <property type="evidence" value="ECO:0007669"/>
    <property type="project" value="UniProtKB-KW"/>
</dbReference>
<sequence>MKKGIHPAYRPVLFHDIAADAFFLLGSTIATQRSYRWHDGRDYPYVTLDVSSASHSFYTGKQKQVSQDGQVARFTRRFGALTGGTRG</sequence>
<dbReference type="Proteomes" id="UP000219788">
    <property type="component" value="Unassembled WGS sequence"/>
</dbReference>
<comment type="caution">
    <text evidence="6">The sequence shown here is derived from an EMBL/GenBank/DDBJ whole genome shotgun (WGS) entry which is preliminary data.</text>
</comment>
<accession>A0A2A7U2H7</accession>
<evidence type="ECO:0000256" key="5">
    <source>
        <dbReference type="HAMAP-Rule" id="MF_00502"/>
    </source>
</evidence>
<dbReference type="GeneID" id="93124350"/>
<evidence type="ECO:0000313" key="7">
    <source>
        <dbReference type="Proteomes" id="UP000219788"/>
    </source>
</evidence>
<dbReference type="InterPro" id="IPR027493">
    <property type="entry name" value="Ribosomal_bL31_B"/>
</dbReference>
<dbReference type="GO" id="GO:0003735">
    <property type="term" value="F:structural constituent of ribosome"/>
    <property type="evidence" value="ECO:0007669"/>
    <property type="project" value="InterPro"/>
</dbReference>
<comment type="subunit">
    <text evidence="2 5">Part of the 50S ribosomal subunit.</text>
</comment>
<dbReference type="PANTHER" id="PTHR33280">
    <property type="entry name" value="50S RIBOSOMAL PROTEIN L31, CHLOROPLASTIC"/>
    <property type="match status" value="1"/>
</dbReference>
<dbReference type="GO" id="GO:1990904">
    <property type="term" value="C:ribonucleoprotein complex"/>
    <property type="evidence" value="ECO:0007669"/>
    <property type="project" value="UniProtKB-KW"/>
</dbReference>
<dbReference type="PRINTS" id="PR01249">
    <property type="entry name" value="RIBOSOMALL31"/>
</dbReference>
<dbReference type="HAMAP" id="MF_00502">
    <property type="entry name" value="Ribosomal_bL31_2"/>
    <property type="match status" value="1"/>
</dbReference>
<evidence type="ECO:0000256" key="1">
    <source>
        <dbReference type="ARBA" id="ARBA00008196"/>
    </source>
</evidence>
<dbReference type="STRING" id="636.AAW15_06990"/>
<dbReference type="NCBIfam" id="TIGR00105">
    <property type="entry name" value="L31"/>
    <property type="match status" value="1"/>
</dbReference>
<dbReference type="InterPro" id="IPR002150">
    <property type="entry name" value="Ribosomal_bL31"/>
</dbReference>
<comment type="similarity">
    <text evidence="1 5">Belongs to the bacterial ribosomal protein bL31 family. Type B subfamily.</text>
</comment>
<evidence type="ECO:0000256" key="2">
    <source>
        <dbReference type="ARBA" id="ARBA00011838"/>
    </source>
</evidence>
<dbReference type="AlphaFoldDB" id="A0A2A7U2H7"/>
<reference evidence="7" key="1">
    <citation type="submission" date="2017-09" db="EMBL/GenBank/DDBJ databases">
        <title>FDA dAtabase for Regulatory Grade micrObial Sequences (FDA-ARGOS): Supporting development and validation of Infectious Disease Dx tests.</title>
        <authorList>
            <person name="Goldberg B."/>
            <person name="Campos J."/>
            <person name="Tallon L."/>
            <person name="Sadzewicz L."/>
            <person name="Ott S."/>
            <person name="Zhao X."/>
            <person name="Nagaraj S."/>
            <person name="Vavikolanu K."/>
            <person name="Aluvathingal J."/>
            <person name="Nadendla S."/>
            <person name="Geyer C."/>
            <person name="Sichtig H."/>
        </authorList>
    </citation>
    <scope>NUCLEOTIDE SEQUENCE [LARGE SCALE GENOMIC DNA]</scope>
    <source>
        <strain evidence="7">FDAARGOS_370</strain>
    </source>
</reference>
<protein>
    <recommendedName>
        <fullName evidence="5">Large ribosomal subunit protein bL31B</fullName>
    </recommendedName>
</protein>
<dbReference type="InterPro" id="IPR042105">
    <property type="entry name" value="Ribosomal_bL31_sf"/>
</dbReference>
<name>A0A2A7U2H7_EDWTA</name>
<evidence type="ECO:0000256" key="3">
    <source>
        <dbReference type="ARBA" id="ARBA00022980"/>
    </source>
</evidence>
<dbReference type="GO" id="GO:0006412">
    <property type="term" value="P:translation"/>
    <property type="evidence" value="ECO:0007669"/>
    <property type="project" value="UniProtKB-UniRule"/>
</dbReference>
<evidence type="ECO:0000256" key="4">
    <source>
        <dbReference type="ARBA" id="ARBA00023274"/>
    </source>
</evidence>
<keyword evidence="4 5" id="KW-0687">Ribonucleoprotein</keyword>
<gene>
    <name evidence="5" type="primary">rpmE2</name>
    <name evidence="6" type="ORF">CRM76_11510</name>
</gene>
<dbReference type="OrthoDB" id="9803251at2"/>
<evidence type="ECO:0000313" key="6">
    <source>
        <dbReference type="EMBL" id="PEH72514.1"/>
    </source>
</evidence>
<dbReference type="EMBL" id="PDDV01000013">
    <property type="protein sequence ID" value="PEH72514.1"/>
    <property type="molecule type" value="Genomic_DNA"/>
</dbReference>
<organism evidence="6 7">
    <name type="scientific">Edwardsiella tarda</name>
    <dbReference type="NCBI Taxonomy" id="636"/>
    <lineage>
        <taxon>Bacteria</taxon>
        <taxon>Pseudomonadati</taxon>
        <taxon>Pseudomonadota</taxon>
        <taxon>Gammaproteobacteria</taxon>
        <taxon>Enterobacterales</taxon>
        <taxon>Hafniaceae</taxon>
        <taxon>Edwardsiella</taxon>
    </lineage>
</organism>
<dbReference type="PANTHER" id="PTHR33280:SF1">
    <property type="entry name" value="LARGE RIBOSOMAL SUBUNIT PROTEIN BL31C"/>
    <property type="match status" value="1"/>
</dbReference>
<proteinExistence type="inferred from homology"/>
<keyword evidence="3 5" id="KW-0689">Ribosomal protein</keyword>
<dbReference type="RefSeq" id="WP_005286872.1">
    <property type="nucleotide sequence ID" value="NZ_AP028090.1"/>
</dbReference>
<dbReference type="SUPFAM" id="SSF143800">
    <property type="entry name" value="L28p-like"/>
    <property type="match status" value="1"/>
</dbReference>
<dbReference type="NCBIfam" id="NF002462">
    <property type="entry name" value="PRK01678.1"/>
    <property type="match status" value="1"/>
</dbReference>
<dbReference type="InterPro" id="IPR034704">
    <property type="entry name" value="Ribosomal_bL28/bL31-like_sf"/>
</dbReference>